<protein>
    <submittedName>
        <fullName evidence="1">Uncharacterized protein</fullName>
    </submittedName>
</protein>
<proteinExistence type="predicted"/>
<dbReference type="AlphaFoldDB" id="A0A1B2DM26"/>
<sequence>MTTKKSVWTAIEDDVTAQRLVELARAHFRLALEHIGKACPERRQAIQAEIECLRAERELLLTSFEQGGRKMSEDFEKYEQLVCREDELCFELKTYQEIISELLMLVHKRGTSVLNLETVEEVMTTLYMAEIDCRTELLDTQLEKSILSYNLGRES</sequence>
<accession>A0A1B2DM26</accession>
<dbReference type="EMBL" id="CP016808">
    <property type="protein sequence ID" value="ANY68755.1"/>
    <property type="molecule type" value="Genomic_DNA"/>
</dbReference>
<gene>
    <name evidence="1" type="ORF">BBD42_21515</name>
</gene>
<organism evidence="1">
    <name type="scientific">Paenibacillus sp. BIHB 4019</name>
    <dbReference type="NCBI Taxonomy" id="1870819"/>
    <lineage>
        <taxon>Bacteria</taxon>
        <taxon>Bacillati</taxon>
        <taxon>Bacillota</taxon>
        <taxon>Bacilli</taxon>
        <taxon>Bacillales</taxon>
        <taxon>Paenibacillaceae</taxon>
        <taxon>Paenibacillus</taxon>
    </lineage>
</organism>
<name>A0A1B2DM26_9BACL</name>
<reference evidence="1" key="1">
    <citation type="submission" date="2016-08" db="EMBL/GenBank/DDBJ databases">
        <title>Complete Genome Seqeunce of Paenibacillus sp. BIHB 4019 from tea rhizoplane.</title>
        <authorList>
            <person name="Thakur R."/>
            <person name="Swarnkar M.K."/>
            <person name="Gulati A."/>
        </authorList>
    </citation>
    <scope>NUCLEOTIDE SEQUENCE [LARGE SCALE GENOMIC DNA]</scope>
    <source>
        <strain evidence="1">BIHB4019</strain>
    </source>
</reference>
<evidence type="ECO:0000313" key="1">
    <source>
        <dbReference type="EMBL" id="ANY68755.1"/>
    </source>
</evidence>
<dbReference type="RefSeq" id="WP_099519851.1">
    <property type="nucleotide sequence ID" value="NZ_CP016808.1"/>
</dbReference>